<reference evidence="4 5" key="1">
    <citation type="submission" date="2019-02" db="EMBL/GenBank/DDBJ databases">
        <title>Deep-cultivation of Planctomycetes and their phenomic and genomic characterization uncovers novel biology.</title>
        <authorList>
            <person name="Wiegand S."/>
            <person name="Jogler M."/>
            <person name="Boedeker C."/>
            <person name="Pinto D."/>
            <person name="Vollmers J."/>
            <person name="Rivas-Marin E."/>
            <person name="Kohn T."/>
            <person name="Peeters S.H."/>
            <person name="Heuer A."/>
            <person name="Rast P."/>
            <person name="Oberbeckmann S."/>
            <person name="Bunk B."/>
            <person name="Jeske O."/>
            <person name="Meyerdierks A."/>
            <person name="Storesund J.E."/>
            <person name="Kallscheuer N."/>
            <person name="Luecker S."/>
            <person name="Lage O.M."/>
            <person name="Pohl T."/>
            <person name="Merkel B.J."/>
            <person name="Hornburger P."/>
            <person name="Mueller R.-W."/>
            <person name="Bruemmer F."/>
            <person name="Labrenz M."/>
            <person name="Spormann A.M."/>
            <person name="Op Den Camp H."/>
            <person name="Overmann J."/>
            <person name="Amann R."/>
            <person name="Jetten M.S.M."/>
            <person name="Mascher T."/>
            <person name="Medema M.H."/>
            <person name="Devos D.P."/>
            <person name="Kaster A.-K."/>
            <person name="Ovreas L."/>
            <person name="Rohde M."/>
            <person name="Galperin M.Y."/>
            <person name="Jogler C."/>
        </authorList>
    </citation>
    <scope>NUCLEOTIDE SEQUENCE [LARGE SCALE GENOMIC DNA]</scope>
    <source>
        <strain evidence="4 5">Pla100</strain>
    </source>
</reference>
<feature type="domain" description="EF-hand" evidence="3">
    <location>
        <begin position="586"/>
        <end position="617"/>
    </location>
</feature>
<evidence type="ECO:0000259" key="3">
    <source>
        <dbReference type="PROSITE" id="PS50222"/>
    </source>
</evidence>
<feature type="region of interest" description="Disordered" evidence="1">
    <location>
        <begin position="594"/>
        <end position="617"/>
    </location>
</feature>
<dbReference type="InterPro" id="IPR002048">
    <property type="entry name" value="EF_hand_dom"/>
</dbReference>
<feature type="region of interest" description="Disordered" evidence="1">
    <location>
        <begin position="324"/>
        <end position="404"/>
    </location>
</feature>
<dbReference type="PROSITE" id="PS00018">
    <property type="entry name" value="EF_HAND_1"/>
    <property type="match status" value="3"/>
</dbReference>
<feature type="compositionally biased region" description="Basic and acidic residues" evidence="1">
    <location>
        <begin position="570"/>
        <end position="579"/>
    </location>
</feature>
<dbReference type="Pfam" id="PF14240">
    <property type="entry name" value="YHYH"/>
    <property type="match status" value="1"/>
</dbReference>
<feature type="region of interest" description="Disordered" evidence="1">
    <location>
        <begin position="555"/>
        <end position="581"/>
    </location>
</feature>
<evidence type="ECO:0000313" key="4">
    <source>
        <dbReference type="EMBL" id="TWT86214.1"/>
    </source>
</evidence>
<protein>
    <submittedName>
        <fullName evidence="4">Transaldolase/EF-hand domain-containing protein</fullName>
    </submittedName>
</protein>
<keyword evidence="2" id="KW-0732">Signal</keyword>
<keyword evidence="5" id="KW-1185">Reference proteome</keyword>
<organism evidence="4 5">
    <name type="scientific">Neorhodopirellula pilleata</name>
    <dbReference type="NCBI Taxonomy" id="2714738"/>
    <lineage>
        <taxon>Bacteria</taxon>
        <taxon>Pseudomonadati</taxon>
        <taxon>Planctomycetota</taxon>
        <taxon>Planctomycetia</taxon>
        <taxon>Pirellulales</taxon>
        <taxon>Pirellulaceae</taxon>
        <taxon>Neorhodopirellula</taxon>
    </lineage>
</organism>
<feature type="chain" id="PRO_5023049688" evidence="2">
    <location>
        <begin position="20"/>
        <end position="617"/>
    </location>
</feature>
<feature type="compositionally biased region" description="Low complexity" evidence="1">
    <location>
        <begin position="497"/>
        <end position="507"/>
    </location>
</feature>
<dbReference type="GO" id="GO:0005509">
    <property type="term" value="F:calcium ion binding"/>
    <property type="evidence" value="ECO:0007669"/>
    <property type="project" value="InterPro"/>
</dbReference>
<dbReference type="PROSITE" id="PS50222">
    <property type="entry name" value="EF_HAND_2"/>
    <property type="match status" value="1"/>
</dbReference>
<dbReference type="Gene3D" id="1.10.238.10">
    <property type="entry name" value="EF-hand"/>
    <property type="match status" value="3"/>
</dbReference>
<feature type="compositionally biased region" description="Gly residues" evidence="1">
    <location>
        <begin position="485"/>
        <end position="496"/>
    </location>
</feature>
<feature type="region of interest" description="Disordered" evidence="1">
    <location>
        <begin position="425"/>
        <end position="510"/>
    </location>
</feature>
<dbReference type="CDD" id="cd00051">
    <property type="entry name" value="EFh"/>
    <property type="match status" value="1"/>
</dbReference>
<accession>A0A5C5ZFR1</accession>
<dbReference type="EMBL" id="SJPM01000039">
    <property type="protein sequence ID" value="TWT86214.1"/>
    <property type="molecule type" value="Genomic_DNA"/>
</dbReference>
<dbReference type="OrthoDB" id="9796530at2"/>
<dbReference type="SUPFAM" id="SSF47473">
    <property type="entry name" value="EF-hand"/>
    <property type="match status" value="2"/>
</dbReference>
<evidence type="ECO:0000256" key="2">
    <source>
        <dbReference type="SAM" id="SignalP"/>
    </source>
</evidence>
<feature type="compositionally biased region" description="Gly residues" evidence="1">
    <location>
        <begin position="368"/>
        <end position="399"/>
    </location>
</feature>
<dbReference type="AlphaFoldDB" id="A0A5C5ZFR1"/>
<dbReference type="Pfam" id="PF13202">
    <property type="entry name" value="EF-hand_5"/>
    <property type="match status" value="4"/>
</dbReference>
<gene>
    <name evidence="4" type="ORF">Pla100_61520</name>
</gene>
<dbReference type="InterPro" id="IPR025924">
    <property type="entry name" value="YHYH_dom"/>
</dbReference>
<sequence length="617" mass="65960" precursor="true">MKTLFPLSLILCMTSISNAHDGHSHAPSPETKKKIVQLNTEPAKQQFVVFQTAPEATAPELAKLFEPFKKTVNVRFDKDFLFVESNGMPEHSMMIGITAWQQQVPLPQSYTGANAWRIPLHPAPAKNPLSTKEHFFRGAIALAVNGVPIFNPIKNDGKTDTLKAGELDQWGGHCGRADDYHYHIAPVHLEKIVGVGNPVAVALDGYPIYGYNDPNGNPPTDLDWLNGHKGPDGMYHYHATKTFPYLNGGFYGEVVERDGQVDPQPRARPLRPSLSGLRGAKINGFENPKQGSYVLLYDVDGEKRSINYTVADDGSATFNFVSQQGTKTETYSPREGSGAGGSARNGAPSPDEKRPPQGDRPANQPDGPRGGGGGQGGQRLGGGGGQPQGGGQRQGGGGNPFLLALDANRDGILDKAEIQNATTALLTLDKNKDGQISGEELRGPEGGRGKDGLLESDRPQENRQQGDRPQGGPRGGDRPDPAGGPNAGGPSAGGQRGPQPGDGPRQPWILVHADEIDLDKNKIISREEIVGEATKAFDGYDADKDDTLTAAELNSRGGSRSAMGGFLKGHSKEIDRDGDGFLSRSEAVGNAERMFAKMDTNGDGNITTDEMEASRRE</sequence>
<proteinExistence type="predicted"/>
<dbReference type="RefSeq" id="WP_146582798.1">
    <property type="nucleotide sequence ID" value="NZ_SJPM01000039.1"/>
</dbReference>
<dbReference type="InterPro" id="IPR018247">
    <property type="entry name" value="EF_Hand_1_Ca_BS"/>
</dbReference>
<comment type="caution">
    <text evidence="4">The sequence shown here is derived from an EMBL/GenBank/DDBJ whole genome shotgun (WGS) entry which is preliminary data.</text>
</comment>
<dbReference type="Proteomes" id="UP000316213">
    <property type="component" value="Unassembled WGS sequence"/>
</dbReference>
<evidence type="ECO:0000313" key="5">
    <source>
        <dbReference type="Proteomes" id="UP000316213"/>
    </source>
</evidence>
<dbReference type="InterPro" id="IPR011992">
    <property type="entry name" value="EF-hand-dom_pair"/>
</dbReference>
<evidence type="ECO:0000256" key="1">
    <source>
        <dbReference type="SAM" id="MobiDB-lite"/>
    </source>
</evidence>
<name>A0A5C5ZFR1_9BACT</name>
<feature type="compositionally biased region" description="Basic and acidic residues" evidence="1">
    <location>
        <begin position="429"/>
        <end position="466"/>
    </location>
</feature>
<feature type="signal peptide" evidence="2">
    <location>
        <begin position="1"/>
        <end position="19"/>
    </location>
</feature>